<keyword evidence="3 5" id="KW-1133">Transmembrane helix</keyword>
<name>A0AAU9K428_9CILI</name>
<dbReference type="InterPro" id="IPR006214">
    <property type="entry name" value="Bax_inhibitor_1-related"/>
</dbReference>
<feature type="transmembrane region" description="Helical" evidence="5">
    <location>
        <begin position="144"/>
        <end position="162"/>
    </location>
</feature>
<dbReference type="EMBL" id="CAJZBQ010000054">
    <property type="protein sequence ID" value="CAG9332457.1"/>
    <property type="molecule type" value="Genomic_DNA"/>
</dbReference>
<keyword evidence="2 5" id="KW-0812">Transmembrane</keyword>
<keyword evidence="4 5" id="KW-0472">Membrane</keyword>
<dbReference type="GO" id="GO:0016020">
    <property type="term" value="C:membrane"/>
    <property type="evidence" value="ECO:0007669"/>
    <property type="project" value="UniProtKB-SubCell"/>
</dbReference>
<feature type="transmembrane region" description="Helical" evidence="5">
    <location>
        <begin position="168"/>
        <end position="188"/>
    </location>
</feature>
<evidence type="ECO:0000256" key="5">
    <source>
        <dbReference type="SAM" id="Phobius"/>
    </source>
</evidence>
<proteinExistence type="predicted"/>
<evidence type="ECO:0000313" key="7">
    <source>
        <dbReference type="Proteomes" id="UP001162131"/>
    </source>
</evidence>
<reference evidence="6" key="1">
    <citation type="submission" date="2021-09" db="EMBL/GenBank/DDBJ databases">
        <authorList>
            <consortium name="AG Swart"/>
            <person name="Singh M."/>
            <person name="Singh A."/>
            <person name="Seah K."/>
            <person name="Emmerich C."/>
        </authorList>
    </citation>
    <scope>NUCLEOTIDE SEQUENCE</scope>
    <source>
        <strain evidence="6">ATCC30299</strain>
    </source>
</reference>
<accession>A0AAU9K428</accession>
<evidence type="ECO:0000256" key="3">
    <source>
        <dbReference type="ARBA" id="ARBA00022989"/>
    </source>
</evidence>
<evidence type="ECO:0000256" key="2">
    <source>
        <dbReference type="ARBA" id="ARBA00022692"/>
    </source>
</evidence>
<gene>
    <name evidence="6" type="ORF">BSTOLATCC_MIC55903</name>
</gene>
<feature type="transmembrane region" description="Helical" evidence="5">
    <location>
        <begin position="83"/>
        <end position="106"/>
    </location>
</feature>
<organism evidence="6 7">
    <name type="scientific">Blepharisma stoltei</name>
    <dbReference type="NCBI Taxonomy" id="1481888"/>
    <lineage>
        <taxon>Eukaryota</taxon>
        <taxon>Sar</taxon>
        <taxon>Alveolata</taxon>
        <taxon>Ciliophora</taxon>
        <taxon>Postciliodesmatophora</taxon>
        <taxon>Heterotrichea</taxon>
        <taxon>Heterotrichida</taxon>
        <taxon>Blepharismidae</taxon>
        <taxon>Blepharisma</taxon>
    </lineage>
</organism>
<protein>
    <submittedName>
        <fullName evidence="6">Uncharacterized protein</fullName>
    </submittedName>
</protein>
<feature type="transmembrane region" description="Helical" evidence="5">
    <location>
        <begin position="112"/>
        <end position="132"/>
    </location>
</feature>
<feature type="transmembrane region" description="Helical" evidence="5">
    <location>
        <begin position="204"/>
        <end position="223"/>
    </location>
</feature>
<dbReference type="AlphaFoldDB" id="A0AAU9K428"/>
<comment type="subcellular location">
    <subcellularLocation>
        <location evidence="1">Membrane</location>
        <topology evidence="1">Multi-pass membrane protein</topology>
    </subcellularLocation>
</comment>
<feature type="transmembrane region" description="Helical" evidence="5">
    <location>
        <begin position="56"/>
        <end position="76"/>
    </location>
</feature>
<keyword evidence="7" id="KW-1185">Reference proteome</keyword>
<evidence type="ECO:0000256" key="1">
    <source>
        <dbReference type="ARBA" id="ARBA00004141"/>
    </source>
</evidence>
<evidence type="ECO:0000256" key="4">
    <source>
        <dbReference type="ARBA" id="ARBA00023136"/>
    </source>
</evidence>
<dbReference type="Proteomes" id="UP001162131">
    <property type="component" value="Unassembled WGS sequence"/>
</dbReference>
<dbReference type="Pfam" id="PF01027">
    <property type="entry name" value="Bax1-I"/>
    <property type="match status" value="1"/>
</dbReference>
<sequence length="242" mass="27987">MKEQHFSLPQEHSDYEELVYLRKILLLRLIHVLFAFGVSCLILFVETVYEFTESRIYLTVGFKVSLIPIAIILFKVDRVGGSLVLSLIFGILFTLGLGAMLGSLFSVCWKPVTAFVLLSAFVTVHFALFLYAAFEKDVYNVTKGLLWVLELSIVNFIIQIFYFRAERFYLLIIAFMFGMFGAFSVYHAKMISQGKFRVIPRERYVLGALSVYIDFTLIKLFIIQKCCKKRKEDEEQSTLIKE</sequence>
<comment type="caution">
    <text evidence="6">The sequence shown here is derived from an EMBL/GenBank/DDBJ whole genome shotgun (WGS) entry which is preliminary data.</text>
</comment>
<feature type="transmembrane region" description="Helical" evidence="5">
    <location>
        <begin position="25"/>
        <end position="44"/>
    </location>
</feature>
<evidence type="ECO:0000313" key="6">
    <source>
        <dbReference type="EMBL" id="CAG9332457.1"/>
    </source>
</evidence>